<dbReference type="InterPro" id="IPR053134">
    <property type="entry name" value="RNA-dir_DNA_polymerase"/>
</dbReference>
<reference evidence="1" key="2">
    <citation type="submission" date="2021-07" db="EMBL/GenBank/DDBJ databases">
        <authorList>
            <person name="Fletcher K."/>
        </authorList>
    </citation>
    <scope>NUCLEOTIDE SEQUENCE</scope>
    <source>
        <strain evidence="1">SF5</strain>
    </source>
</reference>
<dbReference type="PANTHER" id="PTHR24559:SF444">
    <property type="entry name" value="REVERSE TRANSCRIPTASE DOMAIN-CONTAINING PROTEIN"/>
    <property type="match status" value="1"/>
</dbReference>
<dbReference type="Proteomes" id="UP000294530">
    <property type="component" value="Unassembled WGS sequence"/>
</dbReference>
<evidence type="ECO:0000313" key="3">
    <source>
        <dbReference type="Proteomes" id="UP000294530"/>
    </source>
</evidence>
<dbReference type="EMBL" id="SHOA02000006">
    <property type="protein sequence ID" value="TDH67421.1"/>
    <property type="molecule type" value="Genomic_DNA"/>
</dbReference>
<dbReference type="GeneID" id="94344200"/>
<dbReference type="EMBL" id="SHOA02000006">
    <property type="protein sequence ID" value="TDH67443.1"/>
    <property type="molecule type" value="Genomic_DNA"/>
</dbReference>
<dbReference type="InterPro" id="IPR043128">
    <property type="entry name" value="Rev_trsase/Diguanyl_cyclase"/>
</dbReference>
<evidence type="ECO:0000313" key="2">
    <source>
        <dbReference type="EMBL" id="TDH67443.1"/>
    </source>
</evidence>
<gene>
    <name evidence="2" type="ORF">CCR75_000421</name>
    <name evidence="1" type="ORF">CCR75_000426</name>
</gene>
<dbReference type="OrthoDB" id="773199at2759"/>
<evidence type="ECO:0000313" key="1">
    <source>
        <dbReference type="EMBL" id="TDH67421.1"/>
    </source>
</evidence>
<dbReference type="Gene3D" id="3.30.70.270">
    <property type="match status" value="1"/>
</dbReference>
<dbReference type="PANTHER" id="PTHR24559">
    <property type="entry name" value="TRANSPOSON TY3-I GAG-POL POLYPROTEIN"/>
    <property type="match status" value="1"/>
</dbReference>
<reference evidence="1 3" key="1">
    <citation type="journal article" date="2021" name="Genome Biol.">
        <title>AFLAP: assembly-free linkage analysis pipeline using k-mers from genome sequencing data.</title>
        <authorList>
            <person name="Fletcher K."/>
            <person name="Zhang L."/>
            <person name="Gil J."/>
            <person name="Han R."/>
            <person name="Cavanaugh K."/>
            <person name="Michelmore R."/>
        </authorList>
    </citation>
    <scope>NUCLEOTIDE SEQUENCE [LARGE SCALE GENOMIC DNA]</scope>
    <source>
        <strain evidence="1 3">SF5</strain>
    </source>
</reference>
<sequence length="111" mass="12638">MLAAGIIRPSKSPFSSPSFRIFHEFQAINARVRMLATPIPRKETIYDAVEKGRWFSALDLLWGFFQVRLRESNIPYTAFSTSDGLFEYLVTPMSPPLQPCGFKSPNPVRVQ</sequence>
<dbReference type="AlphaFoldDB" id="A0A976FIU0"/>
<protein>
    <submittedName>
        <fullName evidence="1">Uncharacterized protein</fullName>
    </submittedName>
</protein>
<dbReference type="SUPFAM" id="SSF56672">
    <property type="entry name" value="DNA/RNA polymerases"/>
    <property type="match status" value="1"/>
</dbReference>
<name>A0A976FIU0_BRELC</name>
<organism evidence="1 3">
    <name type="scientific">Bremia lactucae</name>
    <name type="common">Lettuce downy mildew</name>
    <dbReference type="NCBI Taxonomy" id="4779"/>
    <lineage>
        <taxon>Eukaryota</taxon>
        <taxon>Sar</taxon>
        <taxon>Stramenopiles</taxon>
        <taxon>Oomycota</taxon>
        <taxon>Peronosporomycetes</taxon>
        <taxon>Peronosporales</taxon>
        <taxon>Peronosporaceae</taxon>
        <taxon>Bremia</taxon>
    </lineage>
</organism>
<dbReference type="RefSeq" id="XP_067816942.1">
    <property type="nucleotide sequence ID" value="XM_067958529.1"/>
</dbReference>
<keyword evidence="3" id="KW-1185">Reference proteome</keyword>
<accession>A0A976FIU0</accession>
<dbReference type="Gene3D" id="3.10.10.10">
    <property type="entry name" value="HIV Type 1 Reverse Transcriptase, subunit A, domain 1"/>
    <property type="match status" value="1"/>
</dbReference>
<proteinExistence type="predicted"/>
<comment type="caution">
    <text evidence="1">The sequence shown here is derived from an EMBL/GenBank/DDBJ whole genome shotgun (WGS) entry which is preliminary data.</text>
</comment>
<dbReference type="InterPro" id="IPR043502">
    <property type="entry name" value="DNA/RNA_pol_sf"/>
</dbReference>
<dbReference type="KEGG" id="blac:94344200"/>